<keyword evidence="2" id="KW-1185">Reference proteome</keyword>
<comment type="caution">
    <text evidence="1">The sequence shown here is derived from an EMBL/GenBank/DDBJ whole genome shotgun (WGS) entry which is preliminary data.</text>
</comment>
<organism evidence="1 2">
    <name type="scientific">Ixodes persulcatus</name>
    <name type="common">Taiga tick</name>
    <dbReference type="NCBI Taxonomy" id="34615"/>
    <lineage>
        <taxon>Eukaryota</taxon>
        <taxon>Metazoa</taxon>
        <taxon>Ecdysozoa</taxon>
        <taxon>Arthropoda</taxon>
        <taxon>Chelicerata</taxon>
        <taxon>Arachnida</taxon>
        <taxon>Acari</taxon>
        <taxon>Parasitiformes</taxon>
        <taxon>Ixodida</taxon>
        <taxon>Ixodoidea</taxon>
        <taxon>Ixodidae</taxon>
        <taxon>Ixodinae</taxon>
        <taxon>Ixodes</taxon>
    </lineage>
</organism>
<proteinExistence type="predicted"/>
<evidence type="ECO:0000313" key="1">
    <source>
        <dbReference type="EMBL" id="KAG0429072.1"/>
    </source>
</evidence>
<accession>A0AC60Q6P7</accession>
<dbReference type="Proteomes" id="UP000805193">
    <property type="component" value="Unassembled WGS sequence"/>
</dbReference>
<name>A0AC60Q6P7_IXOPE</name>
<sequence length="109" mass="12325">MASARGEAAVKARVRPRRTVTTRALREDQRLRSATPAKNNSRTKKFGAKCIENPLYDLVLGNVPQVRDPNDPNPYWESDQQRSDEMKTPTVKGVGHQLDKIAEVPERKD</sequence>
<dbReference type="EMBL" id="JABSTQ010009451">
    <property type="protein sequence ID" value="KAG0429072.1"/>
    <property type="molecule type" value="Genomic_DNA"/>
</dbReference>
<protein>
    <submittedName>
        <fullName evidence="1">Uncharacterized protein</fullName>
    </submittedName>
</protein>
<reference evidence="1 2" key="1">
    <citation type="journal article" date="2020" name="Cell">
        <title>Large-Scale Comparative Analyses of Tick Genomes Elucidate Their Genetic Diversity and Vector Capacities.</title>
        <authorList>
            <consortium name="Tick Genome and Microbiome Consortium (TIGMIC)"/>
            <person name="Jia N."/>
            <person name="Wang J."/>
            <person name="Shi W."/>
            <person name="Du L."/>
            <person name="Sun Y."/>
            <person name="Zhan W."/>
            <person name="Jiang J.F."/>
            <person name="Wang Q."/>
            <person name="Zhang B."/>
            <person name="Ji P."/>
            <person name="Bell-Sakyi L."/>
            <person name="Cui X.M."/>
            <person name="Yuan T.T."/>
            <person name="Jiang B.G."/>
            <person name="Yang W.F."/>
            <person name="Lam T.T."/>
            <person name="Chang Q.C."/>
            <person name="Ding S.J."/>
            <person name="Wang X.J."/>
            <person name="Zhu J.G."/>
            <person name="Ruan X.D."/>
            <person name="Zhao L."/>
            <person name="Wei J.T."/>
            <person name="Ye R.Z."/>
            <person name="Que T.C."/>
            <person name="Du C.H."/>
            <person name="Zhou Y.H."/>
            <person name="Cheng J.X."/>
            <person name="Dai P.F."/>
            <person name="Guo W.B."/>
            <person name="Han X.H."/>
            <person name="Huang E.J."/>
            <person name="Li L.F."/>
            <person name="Wei W."/>
            <person name="Gao Y.C."/>
            <person name="Liu J.Z."/>
            <person name="Shao H.Z."/>
            <person name="Wang X."/>
            <person name="Wang C.C."/>
            <person name="Yang T.C."/>
            <person name="Huo Q.B."/>
            <person name="Li W."/>
            <person name="Chen H.Y."/>
            <person name="Chen S.E."/>
            <person name="Zhou L.G."/>
            <person name="Ni X.B."/>
            <person name="Tian J.H."/>
            <person name="Sheng Y."/>
            <person name="Liu T."/>
            <person name="Pan Y.S."/>
            <person name="Xia L.Y."/>
            <person name="Li J."/>
            <person name="Zhao F."/>
            <person name="Cao W.C."/>
        </authorList>
    </citation>
    <scope>NUCLEOTIDE SEQUENCE [LARGE SCALE GENOMIC DNA]</scope>
    <source>
        <strain evidence="1">Iper-2018</strain>
    </source>
</reference>
<gene>
    <name evidence="1" type="ORF">HPB47_024008</name>
</gene>
<evidence type="ECO:0000313" key="2">
    <source>
        <dbReference type="Proteomes" id="UP000805193"/>
    </source>
</evidence>